<gene>
    <name evidence="1" type="ORF">C7S16_4705</name>
</gene>
<evidence type="ECO:0000313" key="2">
    <source>
        <dbReference type="Proteomes" id="UP001272137"/>
    </source>
</evidence>
<name>A0AAW9CU50_BURTH</name>
<proteinExistence type="predicted"/>
<sequence>MDRLRTGCRRLPSCPAPLAKRGQAILRLRRLETHHVEAVARHRADARLPDVEARLFRTSSFRLAVRTTLARNVPQASLELSARCACYAHAMRM</sequence>
<dbReference type="Proteomes" id="UP001272137">
    <property type="component" value="Unassembled WGS sequence"/>
</dbReference>
<dbReference type="EMBL" id="QXCT01000001">
    <property type="protein sequence ID" value="MDW9252347.1"/>
    <property type="molecule type" value="Genomic_DNA"/>
</dbReference>
<accession>A0AAW9CU50</accession>
<evidence type="ECO:0000313" key="1">
    <source>
        <dbReference type="EMBL" id="MDW9252347.1"/>
    </source>
</evidence>
<dbReference type="AlphaFoldDB" id="A0AAW9CU50"/>
<organism evidence="1 2">
    <name type="scientific">Burkholderia thailandensis</name>
    <dbReference type="NCBI Taxonomy" id="57975"/>
    <lineage>
        <taxon>Bacteria</taxon>
        <taxon>Pseudomonadati</taxon>
        <taxon>Pseudomonadota</taxon>
        <taxon>Betaproteobacteria</taxon>
        <taxon>Burkholderiales</taxon>
        <taxon>Burkholderiaceae</taxon>
        <taxon>Burkholderia</taxon>
        <taxon>pseudomallei group</taxon>
    </lineage>
</organism>
<reference evidence="1" key="1">
    <citation type="submission" date="2018-08" db="EMBL/GenBank/DDBJ databases">
        <title>Identification of Burkholderia cepacia strains that express a Burkholderia pseudomallei-like capsular polysaccharide.</title>
        <authorList>
            <person name="Burtnick M.N."/>
            <person name="Vongsouvath M."/>
            <person name="Newton P."/>
            <person name="Wuthiekanun V."/>
            <person name="Limmathurotsakul D."/>
            <person name="Brett P.J."/>
            <person name="Chantratita N."/>
            <person name="Dance D.A."/>
        </authorList>
    </citation>
    <scope>NUCLEOTIDE SEQUENCE</scope>
    <source>
        <strain evidence="1">SBXCC001</strain>
    </source>
</reference>
<comment type="caution">
    <text evidence="1">The sequence shown here is derived from an EMBL/GenBank/DDBJ whole genome shotgun (WGS) entry which is preliminary data.</text>
</comment>
<protein>
    <submittedName>
        <fullName evidence="1">Uncharacterized protein</fullName>
    </submittedName>
</protein>